<accession>A0A1L9WS10</accession>
<name>A0A1L9WS10_ASPA1</name>
<dbReference type="AlphaFoldDB" id="A0A1L9WS10"/>
<evidence type="ECO:0000313" key="5">
    <source>
        <dbReference type="Proteomes" id="UP000184546"/>
    </source>
</evidence>
<dbReference type="Proteomes" id="UP000184546">
    <property type="component" value="Unassembled WGS sequence"/>
</dbReference>
<evidence type="ECO:0008006" key="6">
    <source>
        <dbReference type="Google" id="ProtNLM"/>
    </source>
</evidence>
<evidence type="ECO:0000256" key="2">
    <source>
        <dbReference type="SAM" id="MobiDB-lite"/>
    </source>
</evidence>
<comment type="similarity">
    <text evidence="1">Belongs to the ustYa family.</text>
</comment>
<dbReference type="OrthoDB" id="3687641at2759"/>
<evidence type="ECO:0000313" key="4">
    <source>
        <dbReference type="EMBL" id="OJJ99029.1"/>
    </source>
</evidence>
<dbReference type="GO" id="GO:0043386">
    <property type="term" value="P:mycotoxin biosynthetic process"/>
    <property type="evidence" value="ECO:0007669"/>
    <property type="project" value="InterPro"/>
</dbReference>
<dbReference type="EMBL" id="KV878979">
    <property type="protein sequence ID" value="OJJ99029.1"/>
    <property type="molecule type" value="Genomic_DNA"/>
</dbReference>
<dbReference type="Pfam" id="PF11807">
    <property type="entry name" value="UstYa"/>
    <property type="match status" value="1"/>
</dbReference>
<keyword evidence="3" id="KW-1133">Transmembrane helix</keyword>
<proteinExistence type="inferred from homology"/>
<feature type="region of interest" description="Disordered" evidence="2">
    <location>
        <begin position="283"/>
        <end position="306"/>
    </location>
</feature>
<protein>
    <recommendedName>
        <fullName evidence="6">Tat pathway signal sequence protein</fullName>
    </recommendedName>
</protein>
<dbReference type="InterPro" id="IPR021765">
    <property type="entry name" value="UstYa-like"/>
</dbReference>
<evidence type="ECO:0000256" key="1">
    <source>
        <dbReference type="ARBA" id="ARBA00035112"/>
    </source>
</evidence>
<keyword evidence="3" id="KW-0812">Transmembrane</keyword>
<keyword evidence="5" id="KW-1185">Reference proteome</keyword>
<keyword evidence="3" id="KW-0472">Membrane</keyword>
<sequence length="306" mass="35432">MTGFITNSSMRKISTLSETASTPNIRQAGIMRFLQRSSSREVRFEKLSSEEDPLNNNDDQVTYASRNWHHFWLSPWYLHLALLTFNAFFYLYIVMKGQSDNYVPSPASEAIAYEEIYFNASLKIESPFTGEPRPELDQAWTDLLQYSSIAVSGEDLKRISKTSIPIPGAKNLYWVDLSVTHELHCIKRLYQFFHRDYYFPDLSPEEEELNYMHTDHCLEILRQASMCHGDVSLIPMHWNDFSPIPEADFSVPHKCVDWEKLRAWTRDNSVDVMRPNFLQHPRLGPSFPDGSNHGVGVEHKHTPGRG</sequence>
<evidence type="ECO:0000256" key="3">
    <source>
        <dbReference type="SAM" id="Phobius"/>
    </source>
</evidence>
<gene>
    <name evidence="4" type="ORF">ASPACDRAFT_121801</name>
</gene>
<dbReference type="OMA" id="NDENIMV"/>
<dbReference type="PANTHER" id="PTHR33365:SF7">
    <property type="entry name" value="TAT PATHWAY SIGNAL SEQUENCE"/>
    <property type="match status" value="1"/>
</dbReference>
<feature type="compositionally biased region" description="Basic and acidic residues" evidence="2">
    <location>
        <begin position="296"/>
        <end position="306"/>
    </location>
</feature>
<reference evidence="5" key="1">
    <citation type="journal article" date="2017" name="Genome Biol.">
        <title>Comparative genomics reveals high biological diversity and specific adaptations in the industrially and medically important fungal genus Aspergillus.</title>
        <authorList>
            <person name="de Vries R.P."/>
            <person name="Riley R."/>
            <person name="Wiebenga A."/>
            <person name="Aguilar-Osorio G."/>
            <person name="Amillis S."/>
            <person name="Uchima C.A."/>
            <person name="Anderluh G."/>
            <person name="Asadollahi M."/>
            <person name="Askin M."/>
            <person name="Barry K."/>
            <person name="Battaglia E."/>
            <person name="Bayram O."/>
            <person name="Benocci T."/>
            <person name="Braus-Stromeyer S.A."/>
            <person name="Caldana C."/>
            <person name="Canovas D."/>
            <person name="Cerqueira G.C."/>
            <person name="Chen F."/>
            <person name="Chen W."/>
            <person name="Choi C."/>
            <person name="Clum A."/>
            <person name="Dos Santos R.A."/>
            <person name="Damasio A.R."/>
            <person name="Diallinas G."/>
            <person name="Emri T."/>
            <person name="Fekete E."/>
            <person name="Flipphi M."/>
            <person name="Freyberg S."/>
            <person name="Gallo A."/>
            <person name="Gournas C."/>
            <person name="Habgood R."/>
            <person name="Hainaut M."/>
            <person name="Harispe M.L."/>
            <person name="Henrissat B."/>
            <person name="Hilden K.S."/>
            <person name="Hope R."/>
            <person name="Hossain A."/>
            <person name="Karabika E."/>
            <person name="Karaffa L."/>
            <person name="Karanyi Z."/>
            <person name="Krasevec N."/>
            <person name="Kuo A."/>
            <person name="Kusch H."/>
            <person name="LaButti K."/>
            <person name="Lagendijk E.L."/>
            <person name="Lapidus A."/>
            <person name="Levasseur A."/>
            <person name="Lindquist E."/>
            <person name="Lipzen A."/>
            <person name="Logrieco A.F."/>
            <person name="MacCabe A."/>
            <person name="Maekelae M.R."/>
            <person name="Malavazi I."/>
            <person name="Melin P."/>
            <person name="Meyer V."/>
            <person name="Mielnichuk N."/>
            <person name="Miskei M."/>
            <person name="Molnar A.P."/>
            <person name="Mule G."/>
            <person name="Ngan C.Y."/>
            <person name="Orejas M."/>
            <person name="Orosz E."/>
            <person name="Ouedraogo J.P."/>
            <person name="Overkamp K.M."/>
            <person name="Park H.-S."/>
            <person name="Perrone G."/>
            <person name="Piumi F."/>
            <person name="Punt P.J."/>
            <person name="Ram A.F."/>
            <person name="Ramon A."/>
            <person name="Rauscher S."/>
            <person name="Record E."/>
            <person name="Riano-Pachon D.M."/>
            <person name="Robert V."/>
            <person name="Roehrig J."/>
            <person name="Ruller R."/>
            <person name="Salamov A."/>
            <person name="Salih N.S."/>
            <person name="Samson R.A."/>
            <person name="Sandor E."/>
            <person name="Sanguinetti M."/>
            <person name="Schuetze T."/>
            <person name="Sepcic K."/>
            <person name="Shelest E."/>
            <person name="Sherlock G."/>
            <person name="Sophianopoulou V."/>
            <person name="Squina F.M."/>
            <person name="Sun H."/>
            <person name="Susca A."/>
            <person name="Todd R.B."/>
            <person name="Tsang A."/>
            <person name="Unkles S.E."/>
            <person name="van de Wiele N."/>
            <person name="van Rossen-Uffink D."/>
            <person name="Oliveira J.V."/>
            <person name="Vesth T.C."/>
            <person name="Visser J."/>
            <person name="Yu J.-H."/>
            <person name="Zhou M."/>
            <person name="Andersen M.R."/>
            <person name="Archer D.B."/>
            <person name="Baker S.E."/>
            <person name="Benoit I."/>
            <person name="Brakhage A.A."/>
            <person name="Braus G.H."/>
            <person name="Fischer R."/>
            <person name="Frisvad J.C."/>
            <person name="Goldman G.H."/>
            <person name="Houbraken J."/>
            <person name="Oakley B."/>
            <person name="Pocsi I."/>
            <person name="Scazzocchio C."/>
            <person name="Seiboth B."/>
            <person name="vanKuyk P.A."/>
            <person name="Wortman J."/>
            <person name="Dyer P.S."/>
            <person name="Grigoriev I.V."/>
        </authorList>
    </citation>
    <scope>NUCLEOTIDE SEQUENCE [LARGE SCALE GENOMIC DNA]</scope>
    <source>
        <strain evidence="5">ATCC 16872 / CBS 172.66 / WB 5094</strain>
    </source>
</reference>
<dbReference type="PANTHER" id="PTHR33365">
    <property type="entry name" value="YALI0B05434P"/>
    <property type="match status" value="1"/>
</dbReference>
<organism evidence="4 5">
    <name type="scientific">Aspergillus aculeatus (strain ATCC 16872 / CBS 172.66 / WB 5094)</name>
    <dbReference type="NCBI Taxonomy" id="690307"/>
    <lineage>
        <taxon>Eukaryota</taxon>
        <taxon>Fungi</taxon>
        <taxon>Dikarya</taxon>
        <taxon>Ascomycota</taxon>
        <taxon>Pezizomycotina</taxon>
        <taxon>Eurotiomycetes</taxon>
        <taxon>Eurotiomycetidae</taxon>
        <taxon>Eurotiales</taxon>
        <taxon>Aspergillaceae</taxon>
        <taxon>Aspergillus</taxon>
        <taxon>Aspergillus subgen. Circumdati</taxon>
    </lineage>
</organism>
<dbReference type="GeneID" id="30970287"/>
<feature type="transmembrane region" description="Helical" evidence="3">
    <location>
        <begin position="76"/>
        <end position="95"/>
    </location>
</feature>
<dbReference type="RefSeq" id="XP_020055369.1">
    <property type="nucleotide sequence ID" value="XM_020196473.1"/>
</dbReference>
<dbReference type="VEuPathDB" id="FungiDB:ASPACDRAFT_121801"/>